<dbReference type="InterPro" id="IPR001969">
    <property type="entry name" value="Aspartic_peptidase_AS"/>
</dbReference>
<evidence type="ECO:0000256" key="1">
    <source>
        <dbReference type="ARBA" id="ARBA00022801"/>
    </source>
</evidence>
<comment type="caution">
    <text evidence="3">The sequence shown here is derived from an EMBL/GenBank/DDBJ whole genome shotgun (WGS) entry which is preliminary data.</text>
</comment>
<organism evidence="3 4">
    <name type="scientific">Chryseobacterium rhizosphaerae</name>
    <dbReference type="NCBI Taxonomy" id="395937"/>
    <lineage>
        <taxon>Bacteria</taxon>
        <taxon>Pseudomonadati</taxon>
        <taxon>Bacteroidota</taxon>
        <taxon>Flavobacteriia</taxon>
        <taxon>Flavobacteriales</taxon>
        <taxon>Weeksellaceae</taxon>
        <taxon>Chryseobacterium group</taxon>
        <taxon>Chryseobacterium</taxon>
    </lineage>
</organism>
<evidence type="ECO:0000313" key="3">
    <source>
        <dbReference type="EMBL" id="MDR6528880.1"/>
    </source>
</evidence>
<keyword evidence="3" id="KW-0645">Protease</keyword>
<gene>
    <name evidence="3" type="ORF">J2787_004319</name>
</gene>
<dbReference type="Proteomes" id="UP001184861">
    <property type="component" value="Unassembled WGS sequence"/>
</dbReference>
<feature type="domain" description="Peptidase A2" evidence="2">
    <location>
        <begin position="337"/>
        <end position="381"/>
    </location>
</feature>
<dbReference type="PROSITE" id="PS00141">
    <property type="entry name" value="ASP_PROTEASE"/>
    <property type="match status" value="1"/>
</dbReference>
<reference evidence="3" key="1">
    <citation type="submission" date="2023-07" db="EMBL/GenBank/DDBJ databases">
        <title>Sorghum-associated microbial communities from plants grown in Nebraska, USA.</title>
        <authorList>
            <person name="Schachtman D."/>
        </authorList>
    </citation>
    <scope>NUCLEOTIDE SEQUENCE</scope>
    <source>
        <strain evidence="3">DS2360</strain>
    </source>
</reference>
<dbReference type="Gene3D" id="2.40.70.10">
    <property type="entry name" value="Acid Proteases"/>
    <property type="match status" value="2"/>
</dbReference>
<evidence type="ECO:0000259" key="2">
    <source>
        <dbReference type="PROSITE" id="PS50175"/>
    </source>
</evidence>
<dbReference type="PROSITE" id="PS50175">
    <property type="entry name" value="ASP_PROT_RETROV"/>
    <property type="match status" value="1"/>
</dbReference>
<name>A0AAE3YCL4_9FLAO</name>
<keyword evidence="1" id="KW-0378">Hydrolase</keyword>
<dbReference type="SUPFAM" id="SSF50630">
    <property type="entry name" value="Acid proteases"/>
    <property type="match status" value="1"/>
</dbReference>
<dbReference type="AlphaFoldDB" id="A0AAE3YCL4"/>
<dbReference type="RefSeq" id="WP_309948080.1">
    <property type="nucleotide sequence ID" value="NZ_JAVDQY010000006.1"/>
</dbReference>
<proteinExistence type="predicted"/>
<accession>A0AAE3YCL4</accession>
<dbReference type="Pfam" id="PF13650">
    <property type="entry name" value="Asp_protease_2"/>
    <property type="match status" value="1"/>
</dbReference>
<dbReference type="InterPro" id="IPR001995">
    <property type="entry name" value="Peptidase_A2_cat"/>
</dbReference>
<protein>
    <submittedName>
        <fullName evidence="3">Aspartyl protease</fullName>
    </submittedName>
</protein>
<dbReference type="EMBL" id="JAVDQY010000006">
    <property type="protein sequence ID" value="MDR6528880.1"/>
    <property type="molecule type" value="Genomic_DNA"/>
</dbReference>
<dbReference type="GO" id="GO:0004190">
    <property type="term" value="F:aspartic-type endopeptidase activity"/>
    <property type="evidence" value="ECO:0007669"/>
    <property type="project" value="InterPro"/>
</dbReference>
<dbReference type="CDD" id="cd05483">
    <property type="entry name" value="retropepsin_like_bacteria"/>
    <property type="match status" value="1"/>
</dbReference>
<sequence length="442" mass="49754">MITITMKNTLSRLLKTELFGKIKTIRTAMLFALLCISFTGFGQTPASAFDMIYGQMKQKNFFEARTSFAVHKKKLPVEYQYFTEAVLDNAFNKPEESNLKITKLEMLKSSFPDSLMLKIGRIKEDNCMKQYDYAGAKKAVQGTLQQYDRLLTEDEKDDLKNNLKIWTALENEPRQKIVMNGSTRLKMEKDAAGLKNLKVDIGEGTMNFIFDTGANISTISTSAAQRLHMKIIPAAIDVDAITGISVKADLAVCKKLVLGNITVENAVFLVFADSALSFPQIKYQINGILGFPVIEALKEVQLTKDDYFIVPDTETKINTVSNLAIDGLSPLIFIDGKHFSFDTGADHTILYAPFYQENKKNIDRQYQVTKISMGGAGGKIEYDGFKISHTFHILDKKIPLENVSVLTTKINKETVYGNIGQDVIRQFNTMTMNFDQMFIKFD</sequence>
<evidence type="ECO:0000313" key="4">
    <source>
        <dbReference type="Proteomes" id="UP001184861"/>
    </source>
</evidence>
<dbReference type="GO" id="GO:0006508">
    <property type="term" value="P:proteolysis"/>
    <property type="evidence" value="ECO:0007669"/>
    <property type="project" value="UniProtKB-KW"/>
</dbReference>
<dbReference type="InterPro" id="IPR021109">
    <property type="entry name" value="Peptidase_aspartic_dom_sf"/>
</dbReference>
<dbReference type="InterPro" id="IPR034122">
    <property type="entry name" value="Retropepsin-like_bacterial"/>
</dbReference>